<dbReference type="EMBL" id="VAUP01000038">
    <property type="protein sequence ID" value="TLX41131.1"/>
    <property type="molecule type" value="Genomic_DNA"/>
</dbReference>
<organism evidence="4 5">
    <name type="scientific">Xanthobacter autotrophicus</name>
    <dbReference type="NCBI Taxonomy" id="280"/>
    <lineage>
        <taxon>Bacteria</taxon>
        <taxon>Pseudomonadati</taxon>
        <taxon>Pseudomonadota</taxon>
        <taxon>Alphaproteobacteria</taxon>
        <taxon>Hyphomicrobiales</taxon>
        <taxon>Xanthobacteraceae</taxon>
        <taxon>Xanthobacter</taxon>
    </lineage>
</organism>
<dbReference type="OrthoDB" id="8480037at2"/>
<gene>
    <name evidence="4" type="ORF">FBQ73_19570</name>
</gene>
<dbReference type="Proteomes" id="UP000305131">
    <property type="component" value="Unassembled WGS sequence"/>
</dbReference>
<dbReference type="SMART" id="SM00824">
    <property type="entry name" value="PKS_TE"/>
    <property type="match status" value="1"/>
</dbReference>
<comment type="similarity">
    <text evidence="1">Belongs to the thioesterase family.</text>
</comment>
<feature type="domain" description="Thioesterase TesA-like" evidence="3">
    <location>
        <begin position="4"/>
        <end position="191"/>
    </location>
</feature>
<dbReference type="PANTHER" id="PTHR11487">
    <property type="entry name" value="THIOESTERASE"/>
    <property type="match status" value="1"/>
</dbReference>
<evidence type="ECO:0000313" key="5">
    <source>
        <dbReference type="Proteomes" id="UP000305131"/>
    </source>
</evidence>
<sequence length="236" mass="24718">MRLVCLPHAGASAALFRPWKVTLSGIATVDSPELPGRGTRYGAPFATDIAALADDLADTLAQRTVPLVLYGHSMGALLAFEVARSLARQGVSVAGLVLSGRAAPHLDGPPRARHTMTDAELVAELSAIGGTSKEVLAQPDLLAMTLPAVRADFRMVDTYAFKPGPALAVPAVILGGSEDAATPPETLHAWNALICGPLTVELWPGGHFFVRDQEARLLALLAKVIPAWRTARAPVG</sequence>
<dbReference type="SUPFAM" id="SSF53474">
    <property type="entry name" value="alpha/beta-Hydrolases"/>
    <property type="match status" value="1"/>
</dbReference>
<dbReference type="PANTHER" id="PTHR11487:SF0">
    <property type="entry name" value="S-ACYL FATTY ACID SYNTHASE THIOESTERASE, MEDIUM CHAIN"/>
    <property type="match status" value="1"/>
</dbReference>
<dbReference type="GeneID" id="95775655"/>
<evidence type="ECO:0000256" key="1">
    <source>
        <dbReference type="ARBA" id="ARBA00007169"/>
    </source>
</evidence>
<dbReference type="Gene3D" id="3.40.50.1820">
    <property type="entry name" value="alpha/beta hydrolase"/>
    <property type="match status" value="1"/>
</dbReference>
<dbReference type="InterPro" id="IPR020802">
    <property type="entry name" value="TesA-like"/>
</dbReference>
<dbReference type="InterPro" id="IPR012223">
    <property type="entry name" value="TEII"/>
</dbReference>
<comment type="caution">
    <text evidence="4">The sequence shown here is derived from an EMBL/GenBank/DDBJ whole genome shotgun (WGS) entry which is preliminary data.</text>
</comment>
<protein>
    <submittedName>
        <fullName evidence="4">Thioesterase</fullName>
    </submittedName>
</protein>
<dbReference type="InterPro" id="IPR001031">
    <property type="entry name" value="Thioesterase"/>
</dbReference>
<dbReference type="RefSeq" id="WP_138401175.1">
    <property type="nucleotide sequence ID" value="NZ_JBAFVI010000003.1"/>
</dbReference>
<name>A0A6C1KBG5_XANAU</name>
<evidence type="ECO:0000313" key="4">
    <source>
        <dbReference type="EMBL" id="TLX41131.1"/>
    </source>
</evidence>
<accession>A0A6C1KBG5</accession>
<keyword evidence="2" id="KW-0378">Hydrolase</keyword>
<dbReference type="GO" id="GO:0008610">
    <property type="term" value="P:lipid biosynthetic process"/>
    <property type="evidence" value="ECO:0007669"/>
    <property type="project" value="TreeGrafter"/>
</dbReference>
<evidence type="ECO:0000256" key="2">
    <source>
        <dbReference type="ARBA" id="ARBA00022801"/>
    </source>
</evidence>
<evidence type="ECO:0000259" key="3">
    <source>
        <dbReference type="SMART" id="SM00824"/>
    </source>
</evidence>
<proteinExistence type="inferred from homology"/>
<reference evidence="4 5" key="1">
    <citation type="submission" date="2019-05" db="EMBL/GenBank/DDBJ databases">
        <authorList>
            <person name="Zhou X."/>
        </authorList>
    </citation>
    <scope>NUCLEOTIDE SEQUENCE [LARGE SCALE GENOMIC DNA]</scope>
    <source>
        <strain evidence="4 5">DSM 432</strain>
    </source>
</reference>
<dbReference type="InterPro" id="IPR029058">
    <property type="entry name" value="AB_hydrolase_fold"/>
</dbReference>
<dbReference type="GO" id="GO:0016787">
    <property type="term" value="F:hydrolase activity"/>
    <property type="evidence" value="ECO:0007669"/>
    <property type="project" value="UniProtKB-KW"/>
</dbReference>
<dbReference type="Pfam" id="PF00975">
    <property type="entry name" value="Thioesterase"/>
    <property type="match status" value="1"/>
</dbReference>
<dbReference type="AlphaFoldDB" id="A0A6C1KBG5"/>